<name>C3Z7M2_BRAFL</name>
<dbReference type="InterPro" id="IPR027417">
    <property type="entry name" value="P-loop_NTPase"/>
</dbReference>
<dbReference type="EMBL" id="GG666591">
    <property type="protein sequence ID" value="EEN51377.1"/>
    <property type="molecule type" value="Genomic_DNA"/>
</dbReference>
<dbReference type="InterPro" id="IPR001315">
    <property type="entry name" value="CARD"/>
</dbReference>
<dbReference type="InterPro" id="IPR011990">
    <property type="entry name" value="TPR-like_helical_dom_sf"/>
</dbReference>
<dbReference type="PANTHER" id="PTHR22845:SF5">
    <property type="entry name" value="APOPTOTIC PROTEASE-ACTIVATING FACTOR 1"/>
    <property type="match status" value="1"/>
</dbReference>
<dbReference type="AlphaFoldDB" id="C3Z7M2"/>
<dbReference type="Gene3D" id="1.25.40.10">
    <property type="entry name" value="Tetratricopeptide repeat domain"/>
    <property type="match status" value="1"/>
</dbReference>
<dbReference type="eggNOG" id="ENOG502SN1U">
    <property type="taxonomic scope" value="Eukaryota"/>
</dbReference>
<evidence type="ECO:0000259" key="1">
    <source>
        <dbReference type="PROSITE" id="PS50209"/>
    </source>
</evidence>
<dbReference type="SUPFAM" id="SSF52540">
    <property type="entry name" value="P-loop containing nucleoside triphosphate hydrolases"/>
    <property type="match status" value="1"/>
</dbReference>
<dbReference type="PANTHER" id="PTHR22845">
    <property type="entry name" value="APOPTOTIC PROTEASE-ACTIVATING FACTOR 1"/>
    <property type="match status" value="1"/>
</dbReference>
<dbReference type="InParanoid" id="C3Z7M2"/>
<protein>
    <recommendedName>
        <fullName evidence="1">CARD domain-containing protein</fullName>
    </recommendedName>
</protein>
<dbReference type="Gene3D" id="1.10.533.10">
    <property type="entry name" value="Death Domain, Fas"/>
    <property type="match status" value="1"/>
</dbReference>
<dbReference type="Gene3D" id="3.40.50.300">
    <property type="entry name" value="P-loop containing nucleotide triphosphate hydrolases"/>
    <property type="match status" value="1"/>
</dbReference>
<dbReference type="Pfam" id="PF00619">
    <property type="entry name" value="CARD"/>
    <property type="match status" value="1"/>
</dbReference>
<dbReference type="GO" id="GO:0042981">
    <property type="term" value="P:regulation of apoptotic process"/>
    <property type="evidence" value="ECO:0007669"/>
    <property type="project" value="InterPro"/>
</dbReference>
<organism>
    <name type="scientific">Branchiostoma floridae</name>
    <name type="common">Florida lancelet</name>
    <name type="synonym">Amphioxus</name>
    <dbReference type="NCBI Taxonomy" id="7739"/>
    <lineage>
        <taxon>Eukaryota</taxon>
        <taxon>Metazoa</taxon>
        <taxon>Chordata</taxon>
        <taxon>Cephalochordata</taxon>
        <taxon>Leptocardii</taxon>
        <taxon>Amphioxiformes</taxon>
        <taxon>Branchiostomatidae</taxon>
        <taxon>Branchiostoma</taxon>
    </lineage>
</organism>
<dbReference type="PROSITE" id="PS50209">
    <property type="entry name" value="CARD"/>
    <property type="match status" value="1"/>
</dbReference>
<evidence type="ECO:0000313" key="2">
    <source>
        <dbReference type="EMBL" id="EEN51377.1"/>
    </source>
</evidence>
<dbReference type="CDD" id="cd01671">
    <property type="entry name" value="CARD"/>
    <property type="match status" value="1"/>
</dbReference>
<gene>
    <name evidence="2" type="ORF">BRAFLDRAFT_118997</name>
</gene>
<dbReference type="SUPFAM" id="SSF47986">
    <property type="entry name" value="DEATH domain"/>
    <property type="match status" value="1"/>
</dbReference>
<reference evidence="2" key="1">
    <citation type="journal article" date="2008" name="Nature">
        <title>The amphioxus genome and the evolution of the chordate karyotype.</title>
        <authorList>
            <consortium name="US DOE Joint Genome Institute (JGI-PGF)"/>
            <person name="Putnam N.H."/>
            <person name="Butts T."/>
            <person name="Ferrier D.E.K."/>
            <person name="Furlong R.F."/>
            <person name="Hellsten U."/>
            <person name="Kawashima T."/>
            <person name="Robinson-Rechavi M."/>
            <person name="Shoguchi E."/>
            <person name="Terry A."/>
            <person name="Yu J.-K."/>
            <person name="Benito-Gutierrez E.L."/>
            <person name="Dubchak I."/>
            <person name="Garcia-Fernandez J."/>
            <person name="Gibson-Brown J.J."/>
            <person name="Grigoriev I.V."/>
            <person name="Horton A.C."/>
            <person name="de Jong P.J."/>
            <person name="Jurka J."/>
            <person name="Kapitonov V.V."/>
            <person name="Kohara Y."/>
            <person name="Kuroki Y."/>
            <person name="Lindquist E."/>
            <person name="Lucas S."/>
            <person name="Osoegawa K."/>
            <person name="Pennacchio L.A."/>
            <person name="Salamov A.A."/>
            <person name="Satou Y."/>
            <person name="Sauka-Spengler T."/>
            <person name="Schmutz J."/>
            <person name="Shin-I T."/>
            <person name="Toyoda A."/>
            <person name="Bronner-Fraser M."/>
            <person name="Fujiyama A."/>
            <person name="Holland L.Z."/>
            <person name="Holland P.W.H."/>
            <person name="Satoh N."/>
            <person name="Rokhsar D.S."/>
        </authorList>
    </citation>
    <scope>NUCLEOTIDE SEQUENCE [LARGE SCALE GENOMIC DNA]</scope>
    <source>
        <strain evidence="2">S238N-H82</strain>
        <tissue evidence="2">Testes</tissue>
    </source>
</reference>
<proteinExistence type="predicted"/>
<sequence>MDAPEAVQWNLLRKHRRDIATCLDTEKTCELLINAGVLTNRERIVIEREGSPEERAQSLLRILPTKGPNAFHAFIQALKMQNDPHNLTVLLAGQPGRVFNPVTNVGKKVDHFFTSQDVRKVNEAMGGAQSVIVLSGITGSGKTQPALYEAELFVERHPTAVVWKLDGQNKTRFLTDKQNLLRALKKDVPEDDSQVDACVAKALDTRKTPVLLIVDDLDDGRLLSAELLKPRNDSKVLLITHHKRLQQPINVFIPEDSFVNINGFAFEEETDEAVDFLRMKLQQHPTDQLQRLAQKFSGLPLGLVAARSYIEKSHTSVESYLTLLEKRKNALKLEEAANKAMSQFYEKPGQEEAGRNLFAALRLAVDKLNTKAKSMFQLAAYMDNRRIPIVVLKDVVVDSPDMRNLELNSLVMEVEDWSLGTVEGIDNDRLLSVHEVTQMVMRLSLTEEEEKERLKTLLDILVKYFFKDNRYTRSGKLLELLSPHVGRVLEYAKDRDESFYLALARLYEVYGFMQTQCGTPANAEEPLRTAKKYIELLAGIDWPEVHLEVDKREAEVLYPKLSAASKRLPDDVFTSVIQSRVIAEQDLRLFNRFGKAPAGLTKAVRNKEPLTTAQYQQLVENGLAIPIERMKEVYLPELYASINYSLGRCFFYLKEKYSNDAEGKERLIKSLQLAHYVSDQINVHANVSVLHKYLSEANGLLYLCLEKEGKAPPKLRQDIEHAIRRYSEFEERGGRYFEFGILKKFGPDDYSLATCHSQLVSCYSMLIKLPDTTGVCTAEERLAWFQKGLDHCRRMIKHAENQVQKDAKGKIVERPERLANLYNTTGKFLLTDKGDSTHLEEAIDWFLAAYNLEKQKGKEDYPLRDALFGLAEGLKRRNQSDDLRKAMDYVCELLELCHRKWPDRKADIERAEKLRDQI</sequence>
<accession>C3Z7M2</accession>
<dbReference type="InterPro" id="IPR011029">
    <property type="entry name" value="DEATH-like_dom_sf"/>
</dbReference>
<feature type="domain" description="CARD" evidence="1">
    <location>
        <begin position="4"/>
        <end position="94"/>
    </location>
</feature>